<reference evidence="1" key="3">
    <citation type="submission" date="2023-05" db="EMBL/GenBank/DDBJ databases">
        <authorList>
            <person name="Smith C.H."/>
        </authorList>
    </citation>
    <scope>NUCLEOTIDE SEQUENCE</scope>
    <source>
        <strain evidence="1">CHS0354</strain>
        <tissue evidence="1">Mantle</tissue>
    </source>
</reference>
<comment type="caution">
    <text evidence="1">The sequence shown here is derived from an EMBL/GenBank/DDBJ whole genome shotgun (WGS) entry which is preliminary data.</text>
</comment>
<dbReference type="EMBL" id="JAEAOA010000686">
    <property type="protein sequence ID" value="KAK3612295.1"/>
    <property type="molecule type" value="Genomic_DNA"/>
</dbReference>
<dbReference type="Proteomes" id="UP001195483">
    <property type="component" value="Unassembled WGS sequence"/>
</dbReference>
<keyword evidence="2" id="KW-1185">Reference proteome</keyword>
<name>A0AAE0TM97_9BIVA</name>
<sequence>MVDNEVEDTILSSSPMGRLHLSEGSDVFKAVMREFNVDSRFMLENKYCLSTRKEASLAKNDDDNVSNQSSASERINIREKYENPYHHVRWVDEVLNKPLVKEFKECSDDSRERSDSLQKTEGPKPIIKSRATCFIIVSNR</sequence>
<protein>
    <submittedName>
        <fullName evidence="1">Uncharacterized protein</fullName>
    </submittedName>
</protein>
<reference evidence="1" key="1">
    <citation type="journal article" date="2021" name="Genome Biol. Evol.">
        <title>A High-Quality Reference Genome for a Parasitic Bivalve with Doubly Uniparental Inheritance (Bivalvia: Unionida).</title>
        <authorList>
            <person name="Smith C.H."/>
        </authorList>
    </citation>
    <scope>NUCLEOTIDE SEQUENCE</scope>
    <source>
        <strain evidence="1">CHS0354</strain>
    </source>
</reference>
<proteinExistence type="predicted"/>
<evidence type="ECO:0000313" key="1">
    <source>
        <dbReference type="EMBL" id="KAK3612295.1"/>
    </source>
</evidence>
<dbReference type="AlphaFoldDB" id="A0AAE0TM97"/>
<evidence type="ECO:0000313" key="2">
    <source>
        <dbReference type="Proteomes" id="UP001195483"/>
    </source>
</evidence>
<accession>A0AAE0TM97</accession>
<organism evidence="1 2">
    <name type="scientific">Potamilus streckersoni</name>
    <dbReference type="NCBI Taxonomy" id="2493646"/>
    <lineage>
        <taxon>Eukaryota</taxon>
        <taxon>Metazoa</taxon>
        <taxon>Spiralia</taxon>
        <taxon>Lophotrochozoa</taxon>
        <taxon>Mollusca</taxon>
        <taxon>Bivalvia</taxon>
        <taxon>Autobranchia</taxon>
        <taxon>Heteroconchia</taxon>
        <taxon>Palaeoheterodonta</taxon>
        <taxon>Unionida</taxon>
        <taxon>Unionoidea</taxon>
        <taxon>Unionidae</taxon>
        <taxon>Ambleminae</taxon>
        <taxon>Lampsilini</taxon>
        <taxon>Potamilus</taxon>
    </lineage>
</organism>
<gene>
    <name evidence="1" type="ORF">CHS0354_011014</name>
</gene>
<reference evidence="1" key="2">
    <citation type="journal article" date="2021" name="Genome Biol. Evol.">
        <title>Developing a high-quality reference genome for a parasitic bivalve with doubly uniparental inheritance (Bivalvia: Unionida).</title>
        <authorList>
            <person name="Smith C.H."/>
        </authorList>
    </citation>
    <scope>NUCLEOTIDE SEQUENCE</scope>
    <source>
        <strain evidence="1">CHS0354</strain>
        <tissue evidence="1">Mantle</tissue>
    </source>
</reference>